<evidence type="ECO:0000313" key="2">
    <source>
        <dbReference type="EMBL" id="SIR74456.1"/>
    </source>
</evidence>
<keyword evidence="1" id="KW-0560">Oxidoreductase</keyword>
<dbReference type="Proteomes" id="UP000186218">
    <property type="component" value="Unassembled WGS sequence"/>
</dbReference>
<dbReference type="STRING" id="1344003.SAMN05445060_0591"/>
<dbReference type="PANTHER" id="PTHR43539:SF78">
    <property type="entry name" value="FLAVIN-CONTAINING MONOOXYGENASE"/>
    <property type="match status" value="1"/>
</dbReference>
<dbReference type="AlphaFoldDB" id="A0A1N7DF64"/>
<dbReference type="SUPFAM" id="SSF51905">
    <property type="entry name" value="FAD/NAD(P)-binding domain"/>
    <property type="match status" value="1"/>
</dbReference>
<organism evidence="2 3">
    <name type="scientific">Williamsia sterculiae</name>
    <dbReference type="NCBI Taxonomy" id="1344003"/>
    <lineage>
        <taxon>Bacteria</taxon>
        <taxon>Bacillati</taxon>
        <taxon>Actinomycetota</taxon>
        <taxon>Actinomycetes</taxon>
        <taxon>Mycobacteriales</taxon>
        <taxon>Nocardiaceae</taxon>
        <taxon>Williamsia</taxon>
    </lineage>
</organism>
<dbReference type="PRINTS" id="PR00469">
    <property type="entry name" value="PNDRDTASEII"/>
</dbReference>
<dbReference type="GO" id="GO:0050660">
    <property type="term" value="F:flavin adenine dinucleotide binding"/>
    <property type="evidence" value="ECO:0007669"/>
    <property type="project" value="TreeGrafter"/>
</dbReference>
<sequence>MGTPTDTDVLVIGAGQAGLSAAYFLQRFGFADRFRIVDHAPSPGGAWQFRWPSLTLAAANHVHDLPGFGLIEALGVDCDEFPASTAVADYFRRYEMRFGIDVERAVDITAVRRIDDDTSDGFVATRADGSTITSRTIVNATGTWDRPFIPFVPGAGTFTGRQLHTHDYRGPEHFRGQRVLVVGAGISAVQLLIEIARRAEGATTFWCSRTRPRFSEKPFTPVQGRAAVARVDERVRAGLPPGSVVSVTGLPVTSSITEARRAGILDWRPMFDAIAPDGVRWDDDTPNLAVDVILWCTGFRYSLDHLAPLHLRGPGGGIVMTGRLATTVAADPRIQLLGYGPSASTIGANRAGREAARLVVDQVSS</sequence>
<evidence type="ECO:0000313" key="3">
    <source>
        <dbReference type="Proteomes" id="UP000186218"/>
    </source>
</evidence>
<keyword evidence="3" id="KW-1185">Reference proteome</keyword>
<evidence type="ECO:0000256" key="1">
    <source>
        <dbReference type="ARBA" id="ARBA00023002"/>
    </source>
</evidence>
<dbReference type="EMBL" id="FTNT01000002">
    <property type="protein sequence ID" value="SIR74456.1"/>
    <property type="molecule type" value="Genomic_DNA"/>
</dbReference>
<reference evidence="2 3" key="1">
    <citation type="submission" date="2017-01" db="EMBL/GenBank/DDBJ databases">
        <authorList>
            <person name="Mah S.A."/>
            <person name="Swanson W.J."/>
            <person name="Moy G.W."/>
            <person name="Vacquier V.D."/>
        </authorList>
    </citation>
    <scope>NUCLEOTIDE SEQUENCE [LARGE SCALE GENOMIC DNA]</scope>
    <source>
        <strain evidence="2 3">CPCC 203464</strain>
    </source>
</reference>
<accession>A0A1N7DF64</accession>
<dbReference type="InterPro" id="IPR050982">
    <property type="entry name" value="Auxin_biosynth/cation_transpt"/>
</dbReference>
<dbReference type="PRINTS" id="PR00368">
    <property type="entry name" value="FADPNR"/>
</dbReference>
<dbReference type="InterPro" id="IPR036188">
    <property type="entry name" value="FAD/NAD-bd_sf"/>
</dbReference>
<protein>
    <submittedName>
        <fullName evidence="2">Pyridine nucleotide-disulphide oxidoreductase</fullName>
    </submittedName>
</protein>
<dbReference type="GO" id="GO:0004497">
    <property type="term" value="F:monooxygenase activity"/>
    <property type="evidence" value="ECO:0007669"/>
    <property type="project" value="TreeGrafter"/>
</dbReference>
<dbReference type="Pfam" id="PF13738">
    <property type="entry name" value="Pyr_redox_3"/>
    <property type="match status" value="1"/>
</dbReference>
<dbReference type="RefSeq" id="WP_076477266.1">
    <property type="nucleotide sequence ID" value="NZ_FTNT01000002.1"/>
</dbReference>
<name>A0A1N7DF64_9NOCA</name>
<dbReference type="PANTHER" id="PTHR43539">
    <property type="entry name" value="FLAVIN-BINDING MONOOXYGENASE-LIKE PROTEIN (AFU_ORTHOLOGUE AFUA_4G09220)"/>
    <property type="match status" value="1"/>
</dbReference>
<gene>
    <name evidence="2" type="ORF">SAMN05445060_0591</name>
</gene>
<dbReference type="Gene3D" id="3.50.50.60">
    <property type="entry name" value="FAD/NAD(P)-binding domain"/>
    <property type="match status" value="1"/>
</dbReference>
<proteinExistence type="predicted"/>